<reference evidence="8" key="2">
    <citation type="submission" date="2023-01" db="EMBL/GenBank/DDBJ databases">
        <title>Draft genome sequence of Paraferrimonas sedimenticola strain NBRC 101628.</title>
        <authorList>
            <person name="Sun Q."/>
            <person name="Mori K."/>
        </authorList>
    </citation>
    <scope>NUCLEOTIDE SEQUENCE</scope>
    <source>
        <strain evidence="8">NBRC 101628</strain>
    </source>
</reference>
<dbReference type="Proteomes" id="UP001161422">
    <property type="component" value="Unassembled WGS sequence"/>
</dbReference>
<dbReference type="InterPro" id="IPR039661">
    <property type="entry name" value="ELP3"/>
</dbReference>
<evidence type="ECO:0000256" key="4">
    <source>
        <dbReference type="ARBA" id="ARBA00022723"/>
    </source>
</evidence>
<dbReference type="InterPro" id="IPR005911">
    <property type="entry name" value="YhcC-like"/>
</dbReference>
<dbReference type="AlphaFoldDB" id="A0AA37VYW7"/>
<protein>
    <submittedName>
        <fullName evidence="8">TIGR01212 family radical SAM protein</fullName>
    </submittedName>
</protein>
<proteinExistence type="predicted"/>
<dbReference type="InterPro" id="IPR032432">
    <property type="entry name" value="Radical_SAM_C"/>
</dbReference>
<organism evidence="8 9">
    <name type="scientific">Paraferrimonas sedimenticola</name>
    <dbReference type="NCBI Taxonomy" id="375674"/>
    <lineage>
        <taxon>Bacteria</taxon>
        <taxon>Pseudomonadati</taxon>
        <taxon>Pseudomonadota</taxon>
        <taxon>Gammaproteobacteria</taxon>
        <taxon>Alteromonadales</taxon>
        <taxon>Ferrimonadaceae</taxon>
        <taxon>Paraferrimonas</taxon>
    </lineage>
</organism>
<accession>A0AA37VYW7</accession>
<reference evidence="8" key="1">
    <citation type="journal article" date="2014" name="Int. J. Syst. Evol. Microbiol.">
        <title>Complete genome sequence of Corynebacterium casei LMG S-19264T (=DSM 44701T), isolated from a smear-ripened cheese.</title>
        <authorList>
            <consortium name="US DOE Joint Genome Institute (JGI-PGF)"/>
            <person name="Walter F."/>
            <person name="Albersmeier A."/>
            <person name="Kalinowski J."/>
            <person name="Ruckert C."/>
        </authorList>
    </citation>
    <scope>NUCLEOTIDE SEQUENCE</scope>
    <source>
        <strain evidence="8">NBRC 101628</strain>
    </source>
</reference>
<keyword evidence="6" id="KW-0411">Iron-sulfur</keyword>
<dbReference type="SFLD" id="SFLDS00029">
    <property type="entry name" value="Radical_SAM"/>
    <property type="match status" value="1"/>
</dbReference>
<dbReference type="SMART" id="SM00729">
    <property type="entry name" value="Elp3"/>
    <property type="match status" value="1"/>
</dbReference>
<keyword evidence="5" id="KW-0408">Iron</keyword>
<dbReference type="NCBIfam" id="TIGR01212">
    <property type="entry name" value="TIGR01212 family radical SAM protein"/>
    <property type="match status" value="1"/>
</dbReference>
<evidence type="ECO:0000256" key="5">
    <source>
        <dbReference type="ARBA" id="ARBA00023004"/>
    </source>
</evidence>
<name>A0AA37VYW7_9GAMM</name>
<sequence length="308" mass="34084">MGLDKYVHTLGNYCQSRFGQRLQKLTIDAGFDCPNRDGRLGVGGCTFCNVASFSPNHASQLGIAQQLTKGAAIKIRNAKRYLAYFQAYTSTYDEIQVLKARYQEAIDTGLVDGLCIGTRPDCVSDEVLDLLSQYQAQGYEIWLELGLQTSNDKTLKRINRGHGFDAYQDACKRAHQRGLKVCCHLILGLPGESSQDYQQSLSDILEVGVEGIKLHPLHVVDGSTMAKAWRAERLEPPSLQHYASSAASLIRHTPKQVVYHRVTAYAKPPVLLAPDWAGDRWTGLNAVLEELQQHGGQGSALANQQLHF</sequence>
<dbReference type="CDD" id="cd01335">
    <property type="entry name" value="Radical_SAM"/>
    <property type="match status" value="1"/>
</dbReference>
<dbReference type="GO" id="GO:0046872">
    <property type="term" value="F:metal ion binding"/>
    <property type="evidence" value="ECO:0007669"/>
    <property type="project" value="UniProtKB-KW"/>
</dbReference>
<evidence type="ECO:0000256" key="1">
    <source>
        <dbReference type="ARBA" id="ARBA00001966"/>
    </source>
</evidence>
<dbReference type="InterPro" id="IPR007197">
    <property type="entry name" value="rSAM"/>
</dbReference>
<feature type="domain" description="Radical SAM core" evidence="7">
    <location>
        <begin position="17"/>
        <end position="261"/>
    </location>
</feature>
<keyword evidence="9" id="KW-1185">Reference proteome</keyword>
<evidence type="ECO:0000256" key="3">
    <source>
        <dbReference type="ARBA" id="ARBA00022691"/>
    </source>
</evidence>
<dbReference type="SFLD" id="SFLDG01091">
    <property type="entry name" value="uncharacterized_CHP01210-like"/>
    <property type="match status" value="1"/>
</dbReference>
<dbReference type="InterPro" id="IPR058240">
    <property type="entry name" value="rSAM_sf"/>
</dbReference>
<keyword evidence="2" id="KW-0004">4Fe-4S</keyword>
<dbReference type="RefSeq" id="WP_095505033.1">
    <property type="nucleotide sequence ID" value="NZ_BSNC01000006.1"/>
</dbReference>
<dbReference type="SUPFAM" id="SSF102114">
    <property type="entry name" value="Radical SAM enzymes"/>
    <property type="match status" value="1"/>
</dbReference>
<comment type="caution">
    <text evidence="8">The sequence shown here is derived from an EMBL/GenBank/DDBJ whole genome shotgun (WGS) entry which is preliminary data.</text>
</comment>
<evidence type="ECO:0000256" key="2">
    <source>
        <dbReference type="ARBA" id="ARBA00022485"/>
    </source>
</evidence>
<comment type="cofactor">
    <cofactor evidence="1">
        <name>[4Fe-4S] cluster</name>
        <dbReference type="ChEBI" id="CHEBI:49883"/>
    </cofactor>
</comment>
<dbReference type="Gene3D" id="3.80.30.20">
    <property type="entry name" value="tm_1862 like domain"/>
    <property type="match status" value="1"/>
</dbReference>
<dbReference type="EMBL" id="BSNC01000006">
    <property type="protein sequence ID" value="GLP97211.1"/>
    <property type="molecule type" value="Genomic_DNA"/>
</dbReference>
<evidence type="ECO:0000256" key="6">
    <source>
        <dbReference type="ARBA" id="ARBA00023014"/>
    </source>
</evidence>
<dbReference type="Pfam" id="PF04055">
    <property type="entry name" value="Radical_SAM"/>
    <property type="match status" value="1"/>
</dbReference>
<dbReference type="InterPro" id="IPR006638">
    <property type="entry name" value="Elp3/MiaA/NifB-like_rSAM"/>
</dbReference>
<dbReference type="Pfam" id="PF16199">
    <property type="entry name" value="Radical_SAM_C"/>
    <property type="match status" value="1"/>
</dbReference>
<keyword evidence="4" id="KW-0479">Metal-binding</keyword>
<evidence type="ECO:0000313" key="8">
    <source>
        <dbReference type="EMBL" id="GLP97211.1"/>
    </source>
</evidence>
<gene>
    <name evidence="8" type="primary">yhcC</name>
    <name evidence="8" type="ORF">GCM10007895_25180</name>
</gene>
<dbReference type="PROSITE" id="PS51918">
    <property type="entry name" value="RADICAL_SAM"/>
    <property type="match status" value="1"/>
</dbReference>
<dbReference type="InterPro" id="IPR023404">
    <property type="entry name" value="rSAM_horseshoe"/>
</dbReference>
<dbReference type="SFLD" id="SFLDG01086">
    <property type="entry name" value="elongater_protein-like"/>
    <property type="match status" value="1"/>
</dbReference>
<dbReference type="PANTHER" id="PTHR11135">
    <property type="entry name" value="HISTONE ACETYLTRANSFERASE-RELATED"/>
    <property type="match status" value="1"/>
</dbReference>
<dbReference type="PANTHER" id="PTHR11135:SF1">
    <property type="entry name" value="PROTEIN YHCC"/>
    <property type="match status" value="1"/>
</dbReference>
<keyword evidence="3" id="KW-0949">S-adenosyl-L-methionine</keyword>
<evidence type="ECO:0000259" key="7">
    <source>
        <dbReference type="PROSITE" id="PS51918"/>
    </source>
</evidence>
<evidence type="ECO:0000313" key="9">
    <source>
        <dbReference type="Proteomes" id="UP001161422"/>
    </source>
</evidence>
<dbReference type="GO" id="GO:0003824">
    <property type="term" value="F:catalytic activity"/>
    <property type="evidence" value="ECO:0007669"/>
    <property type="project" value="InterPro"/>
</dbReference>
<dbReference type="GO" id="GO:0051539">
    <property type="term" value="F:4 iron, 4 sulfur cluster binding"/>
    <property type="evidence" value="ECO:0007669"/>
    <property type="project" value="UniProtKB-KW"/>
</dbReference>